<evidence type="ECO:0008006" key="3">
    <source>
        <dbReference type="Google" id="ProtNLM"/>
    </source>
</evidence>
<keyword evidence="2" id="KW-1185">Reference proteome</keyword>
<proteinExistence type="predicted"/>
<dbReference type="Proteomes" id="UP001165586">
    <property type="component" value="Unassembled WGS sequence"/>
</dbReference>
<sequence>MGEKVTIKVSGGLAAVPMWYSVRNQATKAYLVPYNTFPDGQAKELKVTFPDTSIYEVTFGGAGSGNYSFTVTPQIKPAHVDPLAWVLHPATAKIGVATDYTWTGGDYPYDVSVDTGTVNHDKLTINKGDPIKYTLNHPTAENVVITINDATKQTPITQAVIVAAPLTVTPSNTVAVVNTNINVSIAGGVAPYTVNVNGVDHTTSASPYPVTSATPGDVTVTVTDSTGAAGSTKLKFVSALAWVLKPDDGNTGVPAKFTWVGGVAPYTVTAVNMGQNKPSVTIQAGQPLEYLFSATIPGGGVVTVTDNVGQSIIHHIDFVAPLPLLGADTNPTKGEPDKDIVLSWSGGVAPYSLRLLDSTGAEVDYNDSTTQTSYTLNKPAGKYTLKVKDQNNDSIFLGITLAAKPVNAYYLTQADNDALAAANVDLFVNGYDNQGFPVQLKYGDVLEAKTKQGFEFVSDQHGVRIGFVMSETDDERFTPNKNKTVATWTLPLPNPADNKYVSFIVETQVHTHVSGTNHVYLVDNDVMRELTTARFKDQTGSSSQTTELVDFGQFIINLIEIPFKV</sequence>
<dbReference type="RefSeq" id="WP_259542627.1">
    <property type="nucleotide sequence ID" value="NZ_JANLCJ010000069.1"/>
</dbReference>
<dbReference type="EMBL" id="JANLCJ010000069">
    <property type="protein sequence ID" value="MCS5736587.1"/>
    <property type="molecule type" value="Genomic_DNA"/>
</dbReference>
<gene>
    <name evidence="1" type="ORF">N1032_22935</name>
</gene>
<reference evidence="1" key="1">
    <citation type="submission" date="2022-08" db="EMBL/GenBank/DDBJ databases">
        <authorList>
            <person name="Deng Y."/>
            <person name="Han X.-F."/>
            <person name="Zhang Y.-Q."/>
        </authorList>
    </citation>
    <scope>NUCLEOTIDE SEQUENCE</scope>
    <source>
        <strain evidence="1">CPCC 203386</strain>
    </source>
</reference>
<protein>
    <recommendedName>
        <fullName evidence="3">Bacterial Ig-like domain-containing protein</fullName>
    </recommendedName>
</protein>
<comment type="caution">
    <text evidence="1">The sequence shown here is derived from an EMBL/GenBank/DDBJ whole genome shotgun (WGS) entry which is preliminary data.</text>
</comment>
<evidence type="ECO:0000313" key="2">
    <source>
        <dbReference type="Proteomes" id="UP001165586"/>
    </source>
</evidence>
<name>A0ABT2H9N7_9MICO</name>
<evidence type="ECO:0000313" key="1">
    <source>
        <dbReference type="EMBL" id="MCS5736587.1"/>
    </source>
</evidence>
<organism evidence="1 2">
    <name type="scientific">Herbiconiux daphne</name>
    <dbReference type="NCBI Taxonomy" id="2970914"/>
    <lineage>
        <taxon>Bacteria</taxon>
        <taxon>Bacillati</taxon>
        <taxon>Actinomycetota</taxon>
        <taxon>Actinomycetes</taxon>
        <taxon>Micrococcales</taxon>
        <taxon>Microbacteriaceae</taxon>
        <taxon>Herbiconiux</taxon>
    </lineage>
</organism>
<feature type="non-terminal residue" evidence="1">
    <location>
        <position position="565"/>
    </location>
</feature>
<accession>A0ABT2H9N7</accession>